<evidence type="ECO:0000256" key="1">
    <source>
        <dbReference type="SAM" id="MobiDB-lite"/>
    </source>
</evidence>
<gene>
    <name evidence="3" type="ORF">B7R25_10650</name>
</gene>
<feature type="compositionally biased region" description="Low complexity" evidence="1">
    <location>
        <begin position="30"/>
        <end position="63"/>
    </location>
</feature>
<keyword evidence="2" id="KW-1133">Transmembrane helix</keyword>
<feature type="transmembrane region" description="Helical" evidence="2">
    <location>
        <begin position="166"/>
        <end position="188"/>
    </location>
</feature>
<sequence>MVDNRPKPKYGELAPEGWEWKPPAPPAGSDVPVPAAAGGDGQAPVGQPGAGVPPHGPTAPYSAAARSGYGAGAQGAGSSPTFKLGDAIATGALLFIGVLVSASMIPALFDFTTVLAQAAALQGYSDFSASSTTQSVGIGVGVATIILNLLSIVLSVRRVQRRRVAFFIPLIFGAVTFALWIGAITFAFCNDPGFVQSLTSTVAPTP</sequence>
<proteinExistence type="predicted"/>
<feature type="transmembrane region" description="Helical" evidence="2">
    <location>
        <begin position="92"/>
        <end position="116"/>
    </location>
</feature>
<reference evidence="3 4" key="1">
    <citation type="submission" date="2017-04" db="EMBL/GenBank/DDBJ databases">
        <title>Comparative genome analysis of Subtercola boreus.</title>
        <authorList>
            <person name="Cho Y.-J."/>
            <person name="Cho A."/>
            <person name="Kim O.-S."/>
            <person name="Lee J.-I."/>
        </authorList>
    </citation>
    <scope>NUCLEOTIDE SEQUENCE [LARGE SCALE GENOMIC DNA]</scope>
    <source>
        <strain evidence="3 4">P28004</strain>
    </source>
</reference>
<feature type="transmembrane region" description="Helical" evidence="2">
    <location>
        <begin position="136"/>
        <end position="154"/>
    </location>
</feature>
<evidence type="ECO:0000313" key="4">
    <source>
        <dbReference type="Proteomes" id="UP000257080"/>
    </source>
</evidence>
<dbReference type="EMBL" id="NBXE01000024">
    <property type="protein sequence ID" value="RFA26477.1"/>
    <property type="molecule type" value="Genomic_DNA"/>
</dbReference>
<dbReference type="OrthoDB" id="5125658at2"/>
<keyword evidence="2" id="KW-0812">Transmembrane</keyword>
<keyword evidence="2" id="KW-0472">Membrane</keyword>
<name>A0A3E0WBQ6_9MICO</name>
<accession>A0A3E0WBQ6</accession>
<feature type="compositionally biased region" description="Basic and acidic residues" evidence="1">
    <location>
        <begin position="1"/>
        <end position="10"/>
    </location>
</feature>
<dbReference type="Proteomes" id="UP000257080">
    <property type="component" value="Unassembled WGS sequence"/>
</dbReference>
<dbReference type="InterPro" id="IPR046231">
    <property type="entry name" value="DUF6264"/>
</dbReference>
<organism evidence="3 4">
    <name type="scientific">Subtercola boreus</name>
    <dbReference type="NCBI Taxonomy" id="120213"/>
    <lineage>
        <taxon>Bacteria</taxon>
        <taxon>Bacillati</taxon>
        <taxon>Actinomycetota</taxon>
        <taxon>Actinomycetes</taxon>
        <taxon>Micrococcales</taxon>
        <taxon>Microbacteriaceae</taxon>
        <taxon>Subtercola</taxon>
    </lineage>
</organism>
<dbReference type="AlphaFoldDB" id="A0A3E0WBQ6"/>
<dbReference type="RefSeq" id="WP_116418932.1">
    <property type="nucleotide sequence ID" value="NZ_NBXC01000019.1"/>
</dbReference>
<dbReference type="Pfam" id="PF19779">
    <property type="entry name" value="DUF6264"/>
    <property type="match status" value="1"/>
</dbReference>
<protein>
    <submittedName>
        <fullName evidence="3">Uncharacterized protein</fullName>
    </submittedName>
</protein>
<evidence type="ECO:0000313" key="3">
    <source>
        <dbReference type="EMBL" id="RFA26477.1"/>
    </source>
</evidence>
<comment type="caution">
    <text evidence="3">The sequence shown here is derived from an EMBL/GenBank/DDBJ whole genome shotgun (WGS) entry which is preliminary data.</text>
</comment>
<feature type="region of interest" description="Disordered" evidence="1">
    <location>
        <begin position="1"/>
        <end position="63"/>
    </location>
</feature>
<evidence type="ECO:0000256" key="2">
    <source>
        <dbReference type="SAM" id="Phobius"/>
    </source>
</evidence>